<comment type="caution">
    <text evidence="6">The sequence shown here is derived from an EMBL/GenBank/DDBJ whole genome shotgun (WGS) entry which is preliminary data.</text>
</comment>
<feature type="region of interest" description="Disordered" evidence="3">
    <location>
        <begin position="138"/>
        <end position="198"/>
    </location>
</feature>
<dbReference type="CDD" id="cd00167">
    <property type="entry name" value="SANT"/>
    <property type="match status" value="2"/>
</dbReference>
<gene>
    <name evidence="6" type="ORF">FVE85_4712</name>
</gene>
<evidence type="ECO:0000256" key="1">
    <source>
        <dbReference type="ARBA" id="ARBA00022737"/>
    </source>
</evidence>
<dbReference type="PROSITE" id="PS51294">
    <property type="entry name" value="HTH_MYB"/>
    <property type="match status" value="2"/>
</dbReference>
<keyword evidence="7" id="KW-1185">Reference proteome</keyword>
<dbReference type="InterPro" id="IPR017930">
    <property type="entry name" value="Myb_dom"/>
</dbReference>
<dbReference type="GO" id="GO:0000981">
    <property type="term" value="F:DNA-binding transcription factor activity, RNA polymerase II-specific"/>
    <property type="evidence" value="ECO:0007669"/>
    <property type="project" value="TreeGrafter"/>
</dbReference>
<feature type="compositionally biased region" description="Basic and acidic residues" evidence="3">
    <location>
        <begin position="154"/>
        <end position="165"/>
    </location>
</feature>
<dbReference type="OrthoDB" id="5805at2759"/>
<feature type="region of interest" description="Disordered" evidence="3">
    <location>
        <begin position="1"/>
        <end position="27"/>
    </location>
</feature>
<organism evidence="6 7">
    <name type="scientific">Porphyridium purpureum</name>
    <name type="common">Red alga</name>
    <name type="synonym">Porphyridium cruentum</name>
    <dbReference type="NCBI Taxonomy" id="35688"/>
    <lineage>
        <taxon>Eukaryota</taxon>
        <taxon>Rhodophyta</taxon>
        <taxon>Bangiophyceae</taxon>
        <taxon>Porphyridiales</taxon>
        <taxon>Porphyridiaceae</taxon>
        <taxon>Porphyridium</taxon>
    </lineage>
</organism>
<evidence type="ECO:0000313" key="6">
    <source>
        <dbReference type="EMBL" id="KAA8493575.1"/>
    </source>
</evidence>
<dbReference type="AlphaFoldDB" id="A0A5J4YQQ8"/>
<dbReference type="PROSITE" id="PS50090">
    <property type="entry name" value="MYB_LIKE"/>
    <property type="match status" value="2"/>
</dbReference>
<evidence type="ECO:0000259" key="5">
    <source>
        <dbReference type="PROSITE" id="PS51294"/>
    </source>
</evidence>
<feature type="domain" description="HTH myb-type" evidence="5">
    <location>
        <begin position="20"/>
        <end position="76"/>
    </location>
</feature>
<dbReference type="InterPro" id="IPR009057">
    <property type="entry name" value="Homeodomain-like_sf"/>
</dbReference>
<dbReference type="Pfam" id="PF00249">
    <property type="entry name" value="Myb_DNA-binding"/>
    <property type="match status" value="2"/>
</dbReference>
<dbReference type="EMBL" id="VRMN01000006">
    <property type="protein sequence ID" value="KAA8493575.1"/>
    <property type="molecule type" value="Genomic_DNA"/>
</dbReference>
<reference evidence="7" key="1">
    <citation type="journal article" date="2019" name="Nat. Commun.">
        <title>Expansion of phycobilisome linker gene families in mesophilic red algae.</title>
        <authorList>
            <person name="Lee J."/>
            <person name="Kim D."/>
            <person name="Bhattacharya D."/>
            <person name="Yoon H.S."/>
        </authorList>
    </citation>
    <scope>NUCLEOTIDE SEQUENCE [LARGE SCALE GENOMIC DNA]</scope>
    <source>
        <strain evidence="7">CCMP 1328</strain>
    </source>
</reference>
<dbReference type="InterPro" id="IPR001005">
    <property type="entry name" value="SANT/Myb"/>
</dbReference>
<evidence type="ECO:0000256" key="3">
    <source>
        <dbReference type="SAM" id="MobiDB-lite"/>
    </source>
</evidence>
<dbReference type="Proteomes" id="UP000324585">
    <property type="component" value="Unassembled WGS sequence"/>
</dbReference>
<proteinExistence type="predicted"/>
<name>A0A5J4YQQ8_PORPP</name>
<dbReference type="Gene3D" id="1.10.10.60">
    <property type="entry name" value="Homeodomain-like"/>
    <property type="match status" value="2"/>
</dbReference>
<evidence type="ECO:0000259" key="4">
    <source>
        <dbReference type="PROSITE" id="PS50090"/>
    </source>
</evidence>
<feature type="domain" description="Myb-like" evidence="4">
    <location>
        <begin position="73"/>
        <end position="123"/>
    </location>
</feature>
<dbReference type="PANTHER" id="PTHR45614:SF25">
    <property type="entry name" value="MYB PROTEIN"/>
    <property type="match status" value="1"/>
</dbReference>
<protein>
    <submittedName>
        <fullName evidence="6">Transcription factor MYB98</fullName>
    </submittedName>
</protein>
<dbReference type="SUPFAM" id="SSF46689">
    <property type="entry name" value="Homeodomain-like"/>
    <property type="match status" value="1"/>
</dbReference>
<dbReference type="InterPro" id="IPR050560">
    <property type="entry name" value="MYB_TF"/>
</dbReference>
<dbReference type="SMART" id="SM00717">
    <property type="entry name" value="SANT"/>
    <property type="match status" value="2"/>
</dbReference>
<dbReference type="GO" id="GO:0005634">
    <property type="term" value="C:nucleus"/>
    <property type="evidence" value="ECO:0007669"/>
    <property type="project" value="TreeGrafter"/>
</dbReference>
<keyword evidence="1" id="KW-0677">Repeat</keyword>
<dbReference type="PANTHER" id="PTHR45614">
    <property type="entry name" value="MYB PROTEIN-RELATED"/>
    <property type="match status" value="1"/>
</dbReference>
<feature type="compositionally biased region" description="Polar residues" evidence="3">
    <location>
        <begin position="144"/>
        <end position="153"/>
    </location>
</feature>
<feature type="compositionally biased region" description="Polar residues" evidence="3">
    <location>
        <begin position="1"/>
        <end position="12"/>
    </location>
</feature>
<feature type="domain" description="HTH myb-type" evidence="5">
    <location>
        <begin position="80"/>
        <end position="127"/>
    </location>
</feature>
<keyword evidence="2" id="KW-0238">DNA-binding</keyword>
<feature type="domain" description="Myb-like" evidence="4">
    <location>
        <begin position="20"/>
        <end position="72"/>
    </location>
</feature>
<dbReference type="FunFam" id="1.10.10.60:FF:000010">
    <property type="entry name" value="Transcriptional activator Myb isoform A"/>
    <property type="match status" value="1"/>
</dbReference>
<sequence length="298" mass="33117">MTSASDESTTVGDGSARNDDEARRKGVWQPSEDAALLACVRRHGAQSWSAIAREVLPHRSGKQCRERWVNQLRPGLKVLPWTEAEDKFILAFVKEHGFKWSRLAKELPGRSDNAVKNHWNSSLRKVVLGLSLTQARRRELAQGARQTQSSPGTENERSPGDVPRDKSRRCARQSNHPTLAQTQETGRRISTSEADGASGTLRKEEICEAVLGVLRADSRVSRRAELEDILGTEVSSRVLRSDLPSLFEIVPSRDKRCSTMTDASHEEHGIQLDEVVPALVEPYCGTFDVLDAAFGHPY</sequence>
<evidence type="ECO:0000313" key="7">
    <source>
        <dbReference type="Proteomes" id="UP000324585"/>
    </source>
</evidence>
<dbReference type="OMA" id="ICAIVRF"/>
<evidence type="ECO:0000256" key="2">
    <source>
        <dbReference type="ARBA" id="ARBA00023125"/>
    </source>
</evidence>
<accession>A0A5J4YQQ8</accession>
<dbReference type="GO" id="GO:0000978">
    <property type="term" value="F:RNA polymerase II cis-regulatory region sequence-specific DNA binding"/>
    <property type="evidence" value="ECO:0007669"/>
    <property type="project" value="TreeGrafter"/>
</dbReference>
<feature type="compositionally biased region" description="Polar residues" evidence="3">
    <location>
        <begin position="172"/>
        <end position="193"/>
    </location>
</feature>